<name>A0A1I1VVR2_9BACT</name>
<accession>A0A1I1VVR2</accession>
<dbReference type="AlphaFoldDB" id="A0A1I1VVR2"/>
<protein>
    <submittedName>
        <fullName evidence="2">Uncharacterized protein</fullName>
    </submittedName>
</protein>
<evidence type="ECO:0000313" key="3">
    <source>
        <dbReference type="Proteomes" id="UP000199400"/>
    </source>
</evidence>
<sequence>MGRPRTKRSGWGLVSGVEGGRPDGQDGLGATVMHGWLLLADVCDAPPCTPEQDLATKMPVLVGYVQHGIDV</sequence>
<gene>
    <name evidence="2" type="ORF">SAMN02745121_02019</name>
</gene>
<reference evidence="3" key="1">
    <citation type="submission" date="2016-10" db="EMBL/GenBank/DDBJ databases">
        <authorList>
            <person name="Varghese N."/>
            <person name="Submissions S."/>
        </authorList>
    </citation>
    <scope>NUCLEOTIDE SEQUENCE [LARGE SCALE GENOMIC DNA]</scope>
    <source>
        <strain evidence="3">ATCC 25963</strain>
    </source>
</reference>
<organism evidence="2 3">
    <name type="scientific">Nannocystis exedens</name>
    <dbReference type="NCBI Taxonomy" id="54"/>
    <lineage>
        <taxon>Bacteria</taxon>
        <taxon>Pseudomonadati</taxon>
        <taxon>Myxococcota</taxon>
        <taxon>Polyangia</taxon>
        <taxon>Nannocystales</taxon>
        <taxon>Nannocystaceae</taxon>
        <taxon>Nannocystis</taxon>
    </lineage>
</organism>
<dbReference type="EMBL" id="FOMX01000005">
    <property type="protein sequence ID" value="SFD87186.1"/>
    <property type="molecule type" value="Genomic_DNA"/>
</dbReference>
<dbReference type="STRING" id="54.SAMN02745121_02019"/>
<proteinExistence type="predicted"/>
<feature type="region of interest" description="Disordered" evidence="1">
    <location>
        <begin position="1"/>
        <end position="26"/>
    </location>
</feature>
<evidence type="ECO:0000256" key="1">
    <source>
        <dbReference type="SAM" id="MobiDB-lite"/>
    </source>
</evidence>
<evidence type="ECO:0000313" key="2">
    <source>
        <dbReference type="EMBL" id="SFD87186.1"/>
    </source>
</evidence>
<dbReference type="Proteomes" id="UP000199400">
    <property type="component" value="Unassembled WGS sequence"/>
</dbReference>
<keyword evidence="3" id="KW-1185">Reference proteome</keyword>